<dbReference type="Pfam" id="PF04564">
    <property type="entry name" value="U-box"/>
    <property type="match status" value="1"/>
</dbReference>
<dbReference type="OrthoDB" id="10064100at2759"/>
<dbReference type="CDD" id="cd16664">
    <property type="entry name" value="RING-Ubox_PUB"/>
    <property type="match status" value="1"/>
</dbReference>
<dbReference type="InterPro" id="IPR013083">
    <property type="entry name" value="Znf_RING/FYVE/PHD"/>
</dbReference>
<comment type="pathway">
    <text evidence="2">Protein modification; protein ubiquitination.</text>
</comment>
<feature type="domain" description="U-box" evidence="5">
    <location>
        <begin position="60"/>
        <end position="139"/>
    </location>
</feature>
<dbReference type="InterPro" id="IPR052608">
    <property type="entry name" value="U-box_domain_protein"/>
</dbReference>
<evidence type="ECO:0000313" key="6">
    <source>
        <dbReference type="EMBL" id="KAI5067880.1"/>
    </source>
</evidence>
<evidence type="ECO:0000256" key="4">
    <source>
        <dbReference type="ARBA" id="ARBA00022679"/>
    </source>
</evidence>
<dbReference type="SMART" id="SM00185">
    <property type="entry name" value="ARM"/>
    <property type="match status" value="5"/>
</dbReference>
<dbReference type="InterPro" id="IPR016024">
    <property type="entry name" value="ARM-type_fold"/>
</dbReference>
<dbReference type="PROSITE" id="PS51698">
    <property type="entry name" value="U_BOX"/>
    <property type="match status" value="1"/>
</dbReference>
<evidence type="ECO:0000256" key="2">
    <source>
        <dbReference type="ARBA" id="ARBA00004906"/>
    </source>
</evidence>
<keyword evidence="7" id="KW-1185">Reference proteome</keyword>
<dbReference type="SUPFAM" id="SSF48371">
    <property type="entry name" value="ARM repeat"/>
    <property type="match status" value="2"/>
</dbReference>
<gene>
    <name evidence="6" type="ORF">GOP47_0016225</name>
</gene>
<dbReference type="Gene3D" id="3.30.40.10">
    <property type="entry name" value="Zinc/RING finger domain, C3HC4 (zinc finger)"/>
    <property type="match status" value="1"/>
</dbReference>
<evidence type="ECO:0000256" key="3">
    <source>
        <dbReference type="ARBA" id="ARBA00012483"/>
    </source>
</evidence>
<dbReference type="InterPro" id="IPR011989">
    <property type="entry name" value="ARM-like"/>
</dbReference>
<sequence>MSTSWSSYEPSESGDYVKSVSGYTTKSSDIDAGWPGFNISSSHSQHSEGQPSRHHMYVEPVYDAFVCPLTLQVMREPVTIENGRTFEKDAIEHWFQDCKEKGKAPVCPVTGMELKSTVLMPSLALQHIIEEWTSRTEVAQIENARIVLASNSSDDEMSRALLDMCDLCLKNEVNKERVRISGLIPFIADKLKNGENLRSASLATLRILATGNDDNKEAIGETDAIRSCFKCLSGKLAKEKEEAILLLAELAKHPPLCDKIGAVNGSILILVGLTSSASENVLVVEKAEETLDSLEASDQNMKQMAENGRLQPLLRQLVRGTDEEQIDLATYLADITLSKEGKVDVAKVASRSLVRMLDSETVAVEAGVLHPVVRDLFSIGSANQLPMKVKEISATILANVVNSDVDLTSLPVTLTSEDVIHSLLHLISNTGPAIEGKLLQVLVGLASSTAVVGDLVYSILSAGATSSLIQFLEAPQKEIRLNCVKLLHLVSRLMGQVLADGLRGTAGQLGVLVRLLETSGMTEEQAAAAGLLGNLPKSDISLTHLLLKEGALPIVARRLYELSQGSVPVGGGRYASDFKVGLATILCRFTYILDDQVVILLAQEHNLTALFTDLLKFGELEEIKRQSALALENLSNCSKQLSHVPEEPAKEGCFLFAKCLGKSSKPTINLCPVHGGVCSAKETFCLVEAQAVAFLGSNLDHQNVGVVEACLGALATLLHDATADREGGIDVLNKAGLIPTVLDIMKDHKSELLWRRSVWMVDRFLSSRHVAHFLSLDPSVHSGLVEAYRNGNLSTKQTAEKALKQLNKIPNFSAYVR</sequence>
<dbReference type="InterPro" id="IPR045210">
    <property type="entry name" value="RING-Ubox_PUB"/>
</dbReference>
<keyword evidence="4" id="KW-0808">Transferase</keyword>
<dbReference type="GO" id="GO:0061630">
    <property type="term" value="F:ubiquitin protein ligase activity"/>
    <property type="evidence" value="ECO:0007669"/>
    <property type="project" value="UniProtKB-EC"/>
</dbReference>
<name>A0A9D4UHA2_ADICA</name>
<dbReference type="PANTHER" id="PTHR45958:SF6">
    <property type="entry name" value="U-BOX DOMAIN-CONTAINING PROTEIN 43"/>
    <property type="match status" value="1"/>
</dbReference>
<dbReference type="EMBL" id="JABFUD020000016">
    <property type="protein sequence ID" value="KAI5067880.1"/>
    <property type="molecule type" value="Genomic_DNA"/>
</dbReference>
<comment type="catalytic activity">
    <reaction evidence="1">
        <text>S-ubiquitinyl-[E2 ubiquitin-conjugating enzyme]-L-cysteine + [acceptor protein]-L-lysine = [E2 ubiquitin-conjugating enzyme]-L-cysteine + N(6)-ubiquitinyl-[acceptor protein]-L-lysine.</text>
        <dbReference type="EC" id="2.3.2.27"/>
    </reaction>
</comment>
<dbReference type="Proteomes" id="UP000886520">
    <property type="component" value="Chromosome 16"/>
</dbReference>
<dbReference type="SUPFAM" id="SSF57850">
    <property type="entry name" value="RING/U-box"/>
    <property type="match status" value="1"/>
</dbReference>
<evidence type="ECO:0000259" key="5">
    <source>
        <dbReference type="PROSITE" id="PS51698"/>
    </source>
</evidence>
<evidence type="ECO:0000313" key="7">
    <source>
        <dbReference type="Proteomes" id="UP000886520"/>
    </source>
</evidence>
<comment type="caution">
    <text evidence="6">The sequence shown here is derived from an EMBL/GenBank/DDBJ whole genome shotgun (WGS) entry which is preliminary data.</text>
</comment>
<dbReference type="PANTHER" id="PTHR45958">
    <property type="entry name" value="RING-TYPE E3 UBIQUITIN TRANSFERASE"/>
    <property type="match status" value="1"/>
</dbReference>
<protein>
    <recommendedName>
        <fullName evidence="3">RING-type E3 ubiquitin transferase</fullName>
        <ecNumber evidence="3">2.3.2.27</ecNumber>
    </recommendedName>
</protein>
<dbReference type="SMART" id="SM00504">
    <property type="entry name" value="Ubox"/>
    <property type="match status" value="1"/>
</dbReference>
<accession>A0A9D4UHA2</accession>
<dbReference type="GO" id="GO:0016567">
    <property type="term" value="P:protein ubiquitination"/>
    <property type="evidence" value="ECO:0007669"/>
    <property type="project" value="InterPro"/>
</dbReference>
<organism evidence="6 7">
    <name type="scientific">Adiantum capillus-veneris</name>
    <name type="common">Maidenhair fern</name>
    <dbReference type="NCBI Taxonomy" id="13818"/>
    <lineage>
        <taxon>Eukaryota</taxon>
        <taxon>Viridiplantae</taxon>
        <taxon>Streptophyta</taxon>
        <taxon>Embryophyta</taxon>
        <taxon>Tracheophyta</taxon>
        <taxon>Polypodiopsida</taxon>
        <taxon>Polypodiidae</taxon>
        <taxon>Polypodiales</taxon>
        <taxon>Pteridineae</taxon>
        <taxon>Pteridaceae</taxon>
        <taxon>Vittarioideae</taxon>
        <taxon>Adiantum</taxon>
    </lineage>
</organism>
<dbReference type="InterPro" id="IPR003613">
    <property type="entry name" value="Ubox_domain"/>
</dbReference>
<evidence type="ECO:0000256" key="1">
    <source>
        <dbReference type="ARBA" id="ARBA00000900"/>
    </source>
</evidence>
<reference evidence="6" key="1">
    <citation type="submission" date="2021-01" db="EMBL/GenBank/DDBJ databases">
        <title>Adiantum capillus-veneris genome.</title>
        <authorList>
            <person name="Fang Y."/>
            <person name="Liao Q."/>
        </authorList>
    </citation>
    <scope>NUCLEOTIDE SEQUENCE</scope>
    <source>
        <strain evidence="6">H3</strain>
        <tissue evidence="6">Leaf</tissue>
    </source>
</reference>
<dbReference type="AlphaFoldDB" id="A0A9D4UHA2"/>
<dbReference type="InterPro" id="IPR000225">
    <property type="entry name" value="Armadillo"/>
</dbReference>
<proteinExistence type="predicted"/>
<dbReference type="EC" id="2.3.2.27" evidence="3"/>
<dbReference type="Gene3D" id="1.25.10.10">
    <property type="entry name" value="Leucine-rich Repeat Variant"/>
    <property type="match status" value="4"/>
</dbReference>